<keyword evidence="7" id="KW-0539">Nucleus</keyword>
<dbReference type="GO" id="GO:0000723">
    <property type="term" value="P:telomere maintenance"/>
    <property type="evidence" value="ECO:0007669"/>
    <property type="project" value="InterPro"/>
</dbReference>
<protein>
    <recommendedName>
        <fullName evidence="8">ATP-dependent DNA helicase</fullName>
        <ecNumber evidence="8">5.6.2.3</ecNumber>
    </recommendedName>
</protein>
<dbReference type="Pfam" id="PF05970">
    <property type="entry name" value="PIF1"/>
    <property type="match status" value="1"/>
</dbReference>
<dbReference type="Pfam" id="PF21530">
    <property type="entry name" value="Pif1_2B_dom"/>
    <property type="match status" value="1"/>
</dbReference>
<dbReference type="InterPro" id="IPR049163">
    <property type="entry name" value="Pif1-like_2B_dom"/>
</dbReference>
<dbReference type="InterPro" id="IPR003871">
    <property type="entry name" value="RFA1B/D_OB_1st"/>
</dbReference>
<keyword evidence="8" id="KW-0067">ATP-binding</keyword>
<evidence type="ECO:0000259" key="10">
    <source>
        <dbReference type="PROSITE" id="PS50888"/>
    </source>
</evidence>
<dbReference type="GO" id="GO:0003677">
    <property type="term" value="F:DNA binding"/>
    <property type="evidence" value="ECO:0007669"/>
    <property type="project" value="UniProtKB-KW"/>
</dbReference>
<comment type="similarity">
    <text evidence="8">Belongs to the helicase family.</text>
</comment>
<gene>
    <name evidence="11" type="ORF">ISN45_Aa03g039260</name>
</gene>
<dbReference type="Pfam" id="PF08646">
    <property type="entry name" value="Rep_fac-A_C"/>
    <property type="match status" value="1"/>
</dbReference>
<dbReference type="InterPro" id="IPR031657">
    <property type="entry name" value="REPA_OB_2"/>
</dbReference>
<evidence type="ECO:0000256" key="7">
    <source>
        <dbReference type="ARBA" id="ARBA00023242"/>
    </source>
</evidence>
<proteinExistence type="inferred from homology"/>
<dbReference type="EMBL" id="JAEFBK010000008">
    <property type="protein sequence ID" value="KAG7579807.1"/>
    <property type="molecule type" value="Genomic_DNA"/>
</dbReference>
<keyword evidence="8" id="KW-0227">DNA damage</keyword>
<evidence type="ECO:0000256" key="9">
    <source>
        <dbReference type="SAM" id="MobiDB-lite"/>
    </source>
</evidence>
<comment type="catalytic activity">
    <reaction evidence="8">
        <text>ATP + H2O = ADP + phosphate + H(+)</text>
        <dbReference type="Rhea" id="RHEA:13065"/>
        <dbReference type="ChEBI" id="CHEBI:15377"/>
        <dbReference type="ChEBI" id="CHEBI:15378"/>
        <dbReference type="ChEBI" id="CHEBI:30616"/>
        <dbReference type="ChEBI" id="CHEBI:43474"/>
        <dbReference type="ChEBI" id="CHEBI:456216"/>
        <dbReference type="EC" id="5.6.2.3"/>
    </reaction>
</comment>
<evidence type="ECO:0000256" key="4">
    <source>
        <dbReference type="ARBA" id="ARBA00023015"/>
    </source>
</evidence>
<keyword evidence="2" id="KW-0479">Metal-binding</keyword>
<name>A0A8T2B494_9BRAS</name>
<keyword evidence="12" id="KW-1185">Reference proteome</keyword>
<dbReference type="CDD" id="cd11393">
    <property type="entry name" value="bHLH_AtbHLH_like"/>
    <property type="match status" value="1"/>
</dbReference>
<feature type="region of interest" description="Disordered" evidence="9">
    <location>
        <begin position="908"/>
        <end position="938"/>
    </location>
</feature>
<dbReference type="GO" id="GO:0043139">
    <property type="term" value="F:5'-3' DNA helicase activity"/>
    <property type="evidence" value="ECO:0007669"/>
    <property type="project" value="UniProtKB-EC"/>
</dbReference>
<evidence type="ECO:0000256" key="5">
    <source>
        <dbReference type="ARBA" id="ARBA00023125"/>
    </source>
</evidence>
<evidence type="ECO:0000313" key="11">
    <source>
        <dbReference type="EMBL" id="KAG7579807.1"/>
    </source>
</evidence>
<dbReference type="GO" id="GO:0006281">
    <property type="term" value="P:DNA repair"/>
    <property type="evidence" value="ECO:0007669"/>
    <property type="project" value="UniProtKB-KW"/>
</dbReference>
<reference evidence="11 12" key="1">
    <citation type="submission" date="2020-12" db="EMBL/GenBank/DDBJ databases">
        <title>Concerted genomic and epigenomic changes stabilize Arabidopsis allopolyploids.</title>
        <authorList>
            <person name="Chen Z."/>
        </authorList>
    </citation>
    <scope>NUCLEOTIDE SEQUENCE [LARGE SCALE GENOMIC DNA]</scope>
    <source>
        <strain evidence="11">Allo738</strain>
        <tissue evidence="11">Leaf</tissue>
    </source>
</reference>
<dbReference type="Pfam" id="PF16900">
    <property type="entry name" value="REPA_OB_2"/>
    <property type="match status" value="1"/>
</dbReference>
<dbReference type="InterPro" id="IPR010285">
    <property type="entry name" value="DNA_helicase_pif1-like_DEAD"/>
</dbReference>
<dbReference type="InterPro" id="IPR045239">
    <property type="entry name" value="bHLH95_bHLH"/>
</dbReference>
<dbReference type="PANTHER" id="PTHR10492:SF101">
    <property type="entry name" value="ATP-DEPENDENT DNA HELICASE"/>
    <property type="match status" value="1"/>
</dbReference>
<evidence type="ECO:0000256" key="3">
    <source>
        <dbReference type="ARBA" id="ARBA00022833"/>
    </source>
</evidence>
<dbReference type="CDD" id="cd04476">
    <property type="entry name" value="RPA1_DBD_C"/>
    <property type="match status" value="1"/>
</dbReference>
<comment type="caution">
    <text evidence="11">The sequence shown here is derived from an EMBL/GenBank/DDBJ whole genome shotgun (WGS) entry which is preliminary data.</text>
</comment>
<dbReference type="InterPro" id="IPR047192">
    <property type="entry name" value="Euk_RPA1_DBD_C"/>
</dbReference>
<dbReference type="CDD" id="cd04481">
    <property type="entry name" value="RPA1_DBD_B_like"/>
    <property type="match status" value="2"/>
</dbReference>
<keyword evidence="8" id="KW-0347">Helicase</keyword>
<keyword evidence="8" id="KW-0547">Nucleotide-binding</keyword>
<comment type="cofactor">
    <cofactor evidence="8">
        <name>Mg(2+)</name>
        <dbReference type="ChEBI" id="CHEBI:18420"/>
    </cofactor>
</comment>
<dbReference type="EC" id="5.6.2.3" evidence="8"/>
<evidence type="ECO:0000256" key="6">
    <source>
        <dbReference type="ARBA" id="ARBA00023163"/>
    </source>
</evidence>
<dbReference type="GO" id="GO:0046872">
    <property type="term" value="F:metal ion binding"/>
    <property type="evidence" value="ECO:0007669"/>
    <property type="project" value="UniProtKB-KW"/>
</dbReference>
<dbReference type="InterPro" id="IPR013955">
    <property type="entry name" value="Rep_factor-A_C"/>
</dbReference>
<keyword evidence="4" id="KW-0805">Transcription regulation</keyword>
<keyword evidence="8" id="KW-0234">DNA repair</keyword>
<dbReference type="Pfam" id="PF14214">
    <property type="entry name" value="Helitron_like_N"/>
    <property type="match status" value="1"/>
</dbReference>
<feature type="compositionally biased region" description="Polar residues" evidence="9">
    <location>
        <begin position="908"/>
        <end position="920"/>
    </location>
</feature>
<keyword evidence="6" id="KW-0804">Transcription</keyword>
<dbReference type="CDD" id="cd04480">
    <property type="entry name" value="RPA1_DBD_A_like"/>
    <property type="match status" value="2"/>
</dbReference>
<keyword evidence="3" id="KW-0862">Zinc</keyword>
<dbReference type="PROSITE" id="PS50888">
    <property type="entry name" value="BHLH"/>
    <property type="match status" value="1"/>
</dbReference>
<dbReference type="GO" id="GO:0016787">
    <property type="term" value="F:hydrolase activity"/>
    <property type="evidence" value="ECO:0007669"/>
    <property type="project" value="UniProtKB-KW"/>
</dbReference>
<evidence type="ECO:0000256" key="2">
    <source>
        <dbReference type="ARBA" id="ARBA00022723"/>
    </source>
</evidence>
<dbReference type="InterPro" id="IPR025476">
    <property type="entry name" value="Helitron_helicase-like"/>
</dbReference>
<keyword evidence="5 11" id="KW-0238">DNA-binding</keyword>
<dbReference type="Pfam" id="PF02721">
    <property type="entry name" value="DUF223"/>
    <property type="match status" value="2"/>
</dbReference>
<organism evidence="11 12">
    <name type="scientific">Arabidopsis thaliana x Arabidopsis arenosa</name>
    <dbReference type="NCBI Taxonomy" id="1240361"/>
    <lineage>
        <taxon>Eukaryota</taxon>
        <taxon>Viridiplantae</taxon>
        <taxon>Streptophyta</taxon>
        <taxon>Embryophyta</taxon>
        <taxon>Tracheophyta</taxon>
        <taxon>Spermatophyta</taxon>
        <taxon>Magnoliopsida</taxon>
        <taxon>eudicotyledons</taxon>
        <taxon>Gunneridae</taxon>
        <taxon>Pentapetalae</taxon>
        <taxon>rosids</taxon>
        <taxon>malvids</taxon>
        <taxon>Brassicales</taxon>
        <taxon>Brassicaceae</taxon>
        <taxon>Camelineae</taxon>
        <taxon>Arabidopsis</taxon>
    </lineage>
</organism>
<dbReference type="FunFam" id="3.40.50.300:FF:002884">
    <property type="entry name" value="ATP-dependent DNA helicase"/>
    <property type="match status" value="1"/>
</dbReference>
<accession>A0A8T2B494</accession>
<dbReference type="GO" id="GO:0046983">
    <property type="term" value="F:protein dimerization activity"/>
    <property type="evidence" value="ECO:0007669"/>
    <property type="project" value="InterPro"/>
</dbReference>
<keyword evidence="8" id="KW-0233">DNA recombination</keyword>
<dbReference type="GO" id="GO:0005634">
    <property type="term" value="C:nucleus"/>
    <property type="evidence" value="ECO:0007669"/>
    <property type="project" value="UniProtKB-SubCell"/>
</dbReference>
<comment type="subcellular location">
    <subcellularLocation>
        <location evidence="1">Nucleus</location>
    </subcellularLocation>
</comment>
<dbReference type="Proteomes" id="UP000694240">
    <property type="component" value="Chromosome 8"/>
</dbReference>
<dbReference type="GO" id="GO:0005524">
    <property type="term" value="F:ATP binding"/>
    <property type="evidence" value="ECO:0007669"/>
    <property type="project" value="UniProtKB-KW"/>
</dbReference>
<dbReference type="InterPro" id="IPR011598">
    <property type="entry name" value="bHLH_dom"/>
</dbReference>
<dbReference type="GO" id="GO:0006310">
    <property type="term" value="P:DNA recombination"/>
    <property type="evidence" value="ECO:0007669"/>
    <property type="project" value="UniProtKB-KW"/>
</dbReference>
<feature type="domain" description="BHLH" evidence="10">
    <location>
        <begin position="2692"/>
        <end position="2741"/>
    </location>
</feature>
<evidence type="ECO:0000256" key="1">
    <source>
        <dbReference type="ARBA" id="ARBA00004123"/>
    </source>
</evidence>
<evidence type="ECO:0000256" key="8">
    <source>
        <dbReference type="RuleBase" id="RU363044"/>
    </source>
</evidence>
<keyword evidence="8" id="KW-0378">Hydrolase</keyword>
<evidence type="ECO:0000313" key="12">
    <source>
        <dbReference type="Proteomes" id="UP000694240"/>
    </source>
</evidence>
<feature type="region of interest" description="Disordered" evidence="9">
    <location>
        <begin position="965"/>
        <end position="984"/>
    </location>
</feature>
<dbReference type="CDD" id="cd18809">
    <property type="entry name" value="SF1_C_RecD"/>
    <property type="match status" value="1"/>
</dbReference>
<dbReference type="PANTHER" id="PTHR10492">
    <property type="match status" value="1"/>
</dbReference>
<sequence length="2846" mass="321498">MAATFGYLKDVRPYKIGWRVQVKVLHAWKQYTSDTGETLELVFSDELGKKIHCTVKKDLVSRYVNSLTVGDWVLIETFGLSYAGGQFRPTNHLYKMTFVNTTTVFGSEPKSESNYLSLAKFEKIHSGELNPHILVDVMGQIVMVSELENLEANNKPTCKLDFEMRDETDVRIAVTLWGSFAQTVYTACQAAEDKTVVCLIRFAKIKAFKGVRSLSNSFDATQVHVNPAYPEVAAFIQSLPNDGIICVFRERVPRFAIVSAKNEDYDEFPRNTISELITSMDVGKARLMCTIYAIDTDWAWYYISCKSCNKKVTHVHAGVNGVNNKGKKPRFWCDVCKSVVTNVIARFMIYAKVMDNTGEARLLLFDSICSEIIGESAASVLDGSVDEIDDPEDLPDPVKNLIGKTFLFLVWIERANIFDGKEIYKVSKVLQKNGLLEEQLVEESSDIVNAASIVSGDQVPLMLECSQETTDSITPSSKRVYPLNVGSSDGSSTSKKLCIAPVDLEKSNPEFVGEVALEKADVKAEVKANENVDMKNKGKVVESEEVKHDDGGAVKKVVVKKEDIKILSMWKEPLVNGRIETRMILADEKGNRIDATIPNRYYNWNFQAVLKRGCWFRMSDFEVLRPQEKKTKYCCFPYHIKCIADTTMWPISVECPYSFFDFVFPETVEFAMEEEKEFVTDAIGVVSAVTTIKRFPYVTRMGGTDYESRYVAFKLVDLEGKEIKCCAVGKCCELFVTKYAKQTTAPTYNYQPIVAVLRGWRISEVFGTNVLMSEHGCSHLYLNPRFPDVDVRRYIQDFTEKQRADAEVVMREVVAENQSAFSRVFRDITNLGVGGDENCQTPSSQMGKDSAKDIPYSVGSMGNSGLTSMFQENSQPSQRYSTIPFKDLTNTMMNLSSSSSPLFRTPATAYQEQTEKQQPSAPVEPNYYDCSTDEDSIGDGDYDCLSDNETDDEQNYYLSATDDEIEDANPSHKPSETQPHVSTHEREIMAQTRKSSAEHVTFMSQIDRFLEKSVPPQAEPIVVNEPKKRGRPRLDKTKNQKKNTGYLDHGDATYKCKYCGALMWFAERIRKKETGKDPVFTLCCGQGSVKLPFLKESPELIKRLLSGDDALSRNYQALSRIYNMIFAMTSLGGKVDNSMPKGRGPCMFRLQGGNYHLIGSLVPDEGDYAKYSQLYIVDTENEVDNRATVIGKGNNAKSSSGKQKLDKELIEAIIKMLNAVNPYVIKFRSARERIETTDDEPFHMRIVADRKGVDGRTYSMPTAGEVAALIPGDFTHGMPNRDIILEKRKSGKLKRISQIHISYLALQYPLIFCYGEDGYRPGIEKCYKSGYNKKKKCISMRQWFAFRIQERENECHTLLRSRRLFQQFICDAYTTIETNRLNYIKFNQSKLRCENFNSIKEAAESGTTDMSEEGNQCLIPSSFTGGPRYMVQSYYDAMAICKHYGFPDLFITFTCNPKWPEITRYCEARGLTSDDRPDIVARIFKIKLDALMQDLTEKKMLGKTEASMYTVEFQKRGLPHAHILLFMDSKSKLPTADDIDRMICAEIPDKEKEPDLYEVIKNSMIHGPCGSANMNSPCMVEGQCSKHYPKKHQDITKVGADGFPVYRRRLTDDYVEKGGIKCDNRYVVPYNKKLSLRYNAHINVEWCNQNGSIKYLFKYINKGPDKVVFIVEPVKQSTAGETTTTPGEEPVSTEKKKNEIKDWFDCRYVSASEAIWRIYKFPIQHRSTPVVKLSFHCEGKQPAYFDPKAKIADVLERVSNQDSQFMAWLTLNRKNAVGKKGKRARECLYAEIPAYFTWDGTNKKFNPRKRGWSLGRINYVPRKMEDEYYLRVLLNIVRGPKTYADIKTFNGVVYKTYKEACFARGILDDDQVFIDGLVELRQFCFGDYLRNFFAMLLLSGSLARPEHVWEQTWHMLAEDIETKKRTEFNNQELTLTEAEIKNYTLQEIEKILLSNGSTLEDFESFPKPSREGIDNSNRLISDEKRYNRDGKLAEKHAEWIQMLTTEQRSIYNEITGAVFNNLGGVFFVYGFGGTGKTFVWKTLSAAIRSKGQIVLNVASSGIASLLLEGGRTAHSRFSIPLTPDEFSVCKIQPKSDLADLIKEASLIIWDEAPMMTKFCFEALDKSFCDIMKNRNNKVFGGKVVVFGGDFRQVLPVIPGAGRAEIVMSSLNASYLWDHCKVLKLTKNMRLLANNLSPVEAKEIQEFSDWLLAVGDGRINEPNDGEAVIDIPHDLLITEAENPVEAITWEIYGDPTKLHTIIDPKFFQKRAILAPKNDDVNTINQYMLEHLEGDERIYLSADSIDPDDSDSLKNPVITPDFLNSIKVAGLPNHSLRLKVGAPVMLLRNLDPKGGLCNGTRLQITQLCKQIVEARVITGDRVGDIVFIPTVNLTPSDTKLPFKMRRRQFPLSVAFAMTINKSQGQSLEHVGLYLPKPVFSHGQLYVALSRVTSKKGLKILILDKEGKIQKQTTNVVFKEKAREAMNRGVLESSPVQHLTAAGNPNWWNNVSGGLRPPPPFMGHHPPPTTTYLPSLLPTFFSSPTSSSSSSSPSLPLPNSNPNFSSWLEMSDLPLDQPWNLSQLLLGGLMMGEEEKMEMMNHHHHQNQHHSYQEKKIQNWEEQVLRHQASMKQESNNINGYRIMSSPNSPQNKSCVTIHNTNEENNNNIHNGLNLSECNSSEIIGSSFANKKPKLQVPSSQSTLKVRKEKLGGRIASLHQLVSPFGKTDTASVLSEAIGYIRFLHSQIEALSLPYFATPSRNNLMHHQHAQGNVNGIFPEDPGQLVNEYCMKRGVSLSSTDNQQSNPNEEPMKDLRSRGLCLVPISCTLQVGSDNGADYWAPALGFTLQ</sequence>